<evidence type="ECO:0000313" key="9">
    <source>
        <dbReference type="Proteomes" id="UP000229600"/>
    </source>
</evidence>
<comment type="caution">
    <text evidence="8">The sequence shown here is derived from an EMBL/GenBank/DDBJ whole genome shotgun (WGS) entry which is preliminary data.</text>
</comment>
<feature type="domain" description="Polysaccharide chain length determinant N-terminal" evidence="7">
    <location>
        <begin position="8"/>
        <end position="89"/>
    </location>
</feature>
<reference evidence="8 9" key="1">
    <citation type="submission" date="2017-09" db="EMBL/GenBank/DDBJ databases">
        <title>Depth-based differentiation of microbial function through sediment-hosted aquifers and enrichment of novel symbionts in the deep terrestrial subsurface.</title>
        <authorList>
            <person name="Probst A.J."/>
            <person name="Ladd B."/>
            <person name="Jarett J.K."/>
            <person name="Geller-Mcgrath D.E."/>
            <person name="Sieber C.M."/>
            <person name="Emerson J.B."/>
            <person name="Anantharaman K."/>
            <person name="Thomas B.C."/>
            <person name="Malmstrom R."/>
            <person name="Stieglmeier M."/>
            <person name="Klingl A."/>
            <person name="Woyke T."/>
            <person name="Ryan C.M."/>
            <person name="Banfield J.F."/>
        </authorList>
    </citation>
    <scope>NUCLEOTIDE SEQUENCE [LARGE SCALE GENOMIC DNA]</scope>
    <source>
        <strain evidence="8">CG11_big_fil_rev_8_21_14_0_20_39_34</strain>
    </source>
</reference>
<comment type="subcellular location">
    <subcellularLocation>
        <location evidence="1">Cell membrane</location>
        <topology evidence="1">Multi-pass membrane protein</topology>
    </subcellularLocation>
</comment>
<dbReference type="InterPro" id="IPR003856">
    <property type="entry name" value="LPS_length_determ_N"/>
</dbReference>
<gene>
    <name evidence="8" type="ORF">COV59_04060</name>
</gene>
<evidence type="ECO:0000256" key="2">
    <source>
        <dbReference type="ARBA" id="ARBA00022475"/>
    </source>
</evidence>
<keyword evidence="4 6" id="KW-1133">Transmembrane helix</keyword>
<dbReference type="PANTHER" id="PTHR32309">
    <property type="entry name" value="TYROSINE-PROTEIN KINASE"/>
    <property type="match status" value="1"/>
</dbReference>
<dbReference type="Pfam" id="PF02706">
    <property type="entry name" value="Wzz"/>
    <property type="match status" value="1"/>
</dbReference>
<organism evidence="8 9">
    <name type="scientific">Candidatus Magasanikbacteria bacterium CG11_big_fil_rev_8_21_14_0_20_39_34</name>
    <dbReference type="NCBI Taxonomy" id="1974653"/>
    <lineage>
        <taxon>Bacteria</taxon>
        <taxon>Candidatus Magasanikiibacteriota</taxon>
    </lineage>
</organism>
<dbReference type="GO" id="GO:0005886">
    <property type="term" value="C:plasma membrane"/>
    <property type="evidence" value="ECO:0007669"/>
    <property type="project" value="UniProtKB-SubCell"/>
</dbReference>
<sequence length="206" mass="22966">MFLQKDTFSRIVASWKMILVVSAVCGLLSLLVSYFLLPVQYGADSQVLIISTSRYGVDPYTSVKSSERVGENLLYVLKSDDFYNKVMDQSGEDFDKSVFENLSDRKRRRAWEKSLSASVSYGTGVLNIRSFASSADQAKALSNAIMKTVVSKGWEYVGGDVTLKIINEPIATKFPVRPNILLNFILGAIIGGIIMLFSLLFRQKHL</sequence>
<dbReference type="InterPro" id="IPR050445">
    <property type="entry name" value="Bact_polysacc_biosynth/exp"/>
</dbReference>
<accession>A0A2H0N6U6</accession>
<keyword evidence="2" id="KW-1003">Cell membrane</keyword>
<evidence type="ECO:0000313" key="8">
    <source>
        <dbReference type="EMBL" id="PIR03816.1"/>
    </source>
</evidence>
<dbReference type="PANTHER" id="PTHR32309:SF13">
    <property type="entry name" value="FERRIC ENTEROBACTIN TRANSPORT PROTEIN FEPE"/>
    <property type="match status" value="1"/>
</dbReference>
<dbReference type="EMBL" id="PCWN01000008">
    <property type="protein sequence ID" value="PIR03816.1"/>
    <property type="molecule type" value="Genomic_DNA"/>
</dbReference>
<evidence type="ECO:0000256" key="4">
    <source>
        <dbReference type="ARBA" id="ARBA00022989"/>
    </source>
</evidence>
<keyword evidence="5 6" id="KW-0472">Membrane</keyword>
<evidence type="ECO:0000256" key="5">
    <source>
        <dbReference type="ARBA" id="ARBA00023136"/>
    </source>
</evidence>
<evidence type="ECO:0000256" key="6">
    <source>
        <dbReference type="SAM" id="Phobius"/>
    </source>
</evidence>
<proteinExistence type="predicted"/>
<evidence type="ECO:0000259" key="7">
    <source>
        <dbReference type="Pfam" id="PF02706"/>
    </source>
</evidence>
<protein>
    <recommendedName>
        <fullName evidence="7">Polysaccharide chain length determinant N-terminal domain-containing protein</fullName>
    </recommendedName>
</protein>
<feature type="transmembrane region" description="Helical" evidence="6">
    <location>
        <begin position="12"/>
        <end position="37"/>
    </location>
</feature>
<dbReference type="Proteomes" id="UP000229600">
    <property type="component" value="Unassembled WGS sequence"/>
</dbReference>
<evidence type="ECO:0000256" key="1">
    <source>
        <dbReference type="ARBA" id="ARBA00004651"/>
    </source>
</evidence>
<name>A0A2H0N6U6_9BACT</name>
<feature type="transmembrane region" description="Helical" evidence="6">
    <location>
        <begin position="180"/>
        <end position="201"/>
    </location>
</feature>
<keyword evidence="3 6" id="KW-0812">Transmembrane</keyword>
<dbReference type="AlphaFoldDB" id="A0A2H0N6U6"/>
<evidence type="ECO:0000256" key="3">
    <source>
        <dbReference type="ARBA" id="ARBA00022692"/>
    </source>
</evidence>
<dbReference type="GO" id="GO:0004713">
    <property type="term" value="F:protein tyrosine kinase activity"/>
    <property type="evidence" value="ECO:0007669"/>
    <property type="project" value="TreeGrafter"/>
</dbReference>